<dbReference type="Proteomes" id="UP000516428">
    <property type="component" value="Chromosome"/>
</dbReference>
<dbReference type="KEGG" id="sxn:IAG42_22285"/>
<proteinExistence type="predicted"/>
<name>A0A7H1BBD3_9ACTN</name>
<reference evidence="1 2" key="1">
    <citation type="submission" date="2020-09" db="EMBL/GenBank/DDBJ databases">
        <title>A novel species.</title>
        <authorList>
            <person name="Gao J."/>
        </authorList>
    </citation>
    <scope>NUCLEOTIDE SEQUENCE [LARGE SCALE GENOMIC DNA]</scope>
    <source>
        <strain evidence="1 2">CRXT-Y-14</strain>
    </source>
</reference>
<dbReference type="RefSeq" id="WP_188338722.1">
    <property type="nucleotide sequence ID" value="NZ_CP061281.1"/>
</dbReference>
<organism evidence="1 2">
    <name type="scientific">Streptomyces xanthii</name>
    <dbReference type="NCBI Taxonomy" id="2768069"/>
    <lineage>
        <taxon>Bacteria</taxon>
        <taxon>Bacillati</taxon>
        <taxon>Actinomycetota</taxon>
        <taxon>Actinomycetes</taxon>
        <taxon>Kitasatosporales</taxon>
        <taxon>Streptomycetaceae</taxon>
        <taxon>Streptomyces</taxon>
    </lineage>
</organism>
<dbReference type="EMBL" id="CP061281">
    <property type="protein sequence ID" value="QNS06038.1"/>
    <property type="molecule type" value="Genomic_DNA"/>
</dbReference>
<protein>
    <submittedName>
        <fullName evidence="1">Uncharacterized protein</fullName>
    </submittedName>
</protein>
<evidence type="ECO:0000313" key="1">
    <source>
        <dbReference type="EMBL" id="QNS06038.1"/>
    </source>
</evidence>
<keyword evidence="2" id="KW-1185">Reference proteome</keyword>
<dbReference type="AlphaFoldDB" id="A0A7H1BBD3"/>
<accession>A0A7H1BBD3</accession>
<evidence type="ECO:0000313" key="2">
    <source>
        <dbReference type="Proteomes" id="UP000516428"/>
    </source>
</evidence>
<gene>
    <name evidence="1" type="ORF">IAG42_22285</name>
</gene>
<sequence length="60" mass="6289">MASVMQHRFEPVENSSATGARPRLVIENLDGNDQGMALVTICVVAETDGRAAAAFGQLTA</sequence>